<protein>
    <submittedName>
        <fullName evidence="5">SAM-dependent chlorinase/fluorinase</fullName>
    </submittedName>
</protein>
<evidence type="ECO:0000313" key="5">
    <source>
        <dbReference type="EMBL" id="NEV66278.1"/>
    </source>
</evidence>
<dbReference type="AlphaFoldDB" id="A0A0C1UM60"/>
<organism evidence="5">
    <name type="scientific">Lyngbya confervoides BDU141951</name>
    <dbReference type="NCBI Taxonomy" id="1574623"/>
    <lineage>
        <taxon>Bacteria</taxon>
        <taxon>Bacillati</taxon>
        <taxon>Cyanobacteriota</taxon>
        <taxon>Cyanophyceae</taxon>
        <taxon>Oscillatoriophycideae</taxon>
        <taxon>Oscillatoriales</taxon>
        <taxon>Microcoleaceae</taxon>
        <taxon>Lyngbya</taxon>
    </lineage>
</organism>
<reference evidence="5" key="3">
    <citation type="submission" date="2020-02" db="EMBL/GenBank/DDBJ databases">
        <authorList>
            <person name="Sarangi A.N."/>
            <person name="Ghosh S."/>
            <person name="Mukherjee M."/>
            <person name="Tripathy S."/>
        </authorList>
    </citation>
    <scope>NUCLEOTIDE SEQUENCE</scope>
    <source>
        <strain evidence="5">BDU141951</strain>
    </source>
</reference>
<dbReference type="PIRSF" id="PIRSF006779">
    <property type="entry name" value="UCP006779"/>
    <property type="match status" value="1"/>
</dbReference>
<proteinExistence type="inferred from homology"/>
<name>A0A0C1UM60_9CYAN</name>
<feature type="domain" description="S-adenosyl-l-methionine hydroxide adenosyltransferase C-terminal" evidence="4">
    <location>
        <begin position="178"/>
        <end position="258"/>
    </location>
</feature>
<sequence>MPPPITLLTDFGDRDGYVGVMKGIIAGICPAAALIDLSHNIPPQNLAAARFTLLNAYPFFPAGTVHLVVVDPGVGTARRAIALQTPQGTFVGPDNGVLSGVFDSLPMADINAVELTKPEYWRSPQPSQTFHGRDIFAPAAAHLAAGVAITELGKKLDPQTLMRIAIPQPKISTEQIIGSVQHIDHFGNLITTIPATAIADRHWVMQVGSVEIPVGQAYGEVEIGHAIALVGSHGWVEIALNSSSAQARLRLAIGDEVRLIAKGKSD</sequence>
<dbReference type="SUPFAM" id="SSF102522">
    <property type="entry name" value="Bacterial fluorinating enzyme, N-terminal domain"/>
    <property type="match status" value="1"/>
</dbReference>
<dbReference type="PANTHER" id="PTHR35092">
    <property type="entry name" value="CHLORINASE MJ1651"/>
    <property type="match status" value="1"/>
</dbReference>
<dbReference type="PANTHER" id="PTHR35092:SF1">
    <property type="entry name" value="CHLORINASE MJ1651"/>
    <property type="match status" value="1"/>
</dbReference>
<feature type="domain" description="S-adenosyl-l-methionine hydroxide adenosyltransferase N-terminal" evidence="3">
    <location>
        <begin position="5"/>
        <end position="153"/>
    </location>
</feature>
<accession>A0A0C1UM60</accession>
<dbReference type="Gene3D" id="2.40.30.90">
    <property type="entry name" value="Bacterial fluorinating enzyme like"/>
    <property type="match status" value="1"/>
</dbReference>
<dbReference type="InterPro" id="IPR023228">
    <property type="entry name" value="SAM_OH_AdoTrfase_N_sf"/>
</dbReference>
<gene>
    <name evidence="5" type="ORF">QQ91_004015</name>
</gene>
<dbReference type="Pfam" id="PF01887">
    <property type="entry name" value="SAM_HAT_N"/>
    <property type="match status" value="1"/>
</dbReference>
<keyword evidence="1" id="KW-0949">S-adenosyl-L-methionine</keyword>
<dbReference type="SUPFAM" id="SSF101852">
    <property type="entry name" value="Bacterial fluorinating enzyme, C-terminal domain"/>
    <property type="match status" value="1"/>
</dbReference>
<dbReference type="Pfam" id="PF20257">
    <property type="entry name" value="SAM_HAT_C"/>
    <property type="match status" value="1"/>
</dbReference>
<dbReference type="EMBL" id="JTHE02000003">
    <property type="protein sequence ID" value="NEV66278.1"/>
    <property type="molecule type" value="Genomic_DNA"/>
</dbReference>
<dbReference type="InterPro" id="IPR046469">
    <property type="entry name" value="SAM_HAT_N"/>
</dbReference>
<evidence type="ECO:0000256" key="2">
    <source>
        <dbReference type="ARBA" id="ARBA00024035"/>
    </source>
</evidence>
<reference evidence="5" key="1">
    <citation type="submission" date="2014-11" db="EMBL/GenBank/DDBJ databases">
        <authorList>
            <person name="Malar M.C."/>
            <person name="Sen D."/>
            <person name="Tripathy S."/>
        </authorList>
    </citation>
    <scope>NUCLEOTIDE SEQUENCE</scope>
    <source>
        <strain evidence="5">BDU141951</strain>
    </source>
</reference>
<dbReference type="InterPro" id="IPR046470">
    <property type="entry name" value="SAM_HAT_C"/>
</dbReference>
<dbReference type="InterPro" id="IPR002747">
    <property type="entry name" value="SAM_OH_AdoTrfase"/>
</dbReference>
<evidence type="ECO:0000259" key="4">
    <source>
        <dbReference type="Pfam" id="PF20257"/>
    </source>
</evidence>
<evidence type="ECO:0000256" key="1">
    <source>
        <dbReference type="ARBA" id="ARBA00022691"/>
    </source>
</evidence>
<evidence type="ECO:0000259" key="3">
    <source>
        <dbReference type="Pfam" id="PF01887"/>
    </source>
</evidence>
<comment type="caution">
    <text evidence="5">The sequence shown here is derived from an EMBL/GenBank/DDBJ whole genome shotgun (WGS) entry which is preliminary data.</text>
</comment>
<dbReference type="Gene3D" id="3.40.50.10790">
    <property type="entry name" value="S-adenosyl-l-methionine hydroxide adenosyltransferase, N-terminal"/>
    <property type="match status" value="1"/>
</dbReference>
<reference evidence="5" key="2">
    <citation type="journal article" date="2015" name="Genome Announc.">
        <title>Draft Genome Sequence of Filamentous Marine Cyanobacterium Lyngbya confervoides Strain BDU141951.</title>
        <authorList>
            <person name="Chandrababunaidu M.M."/>
            <person name="Sen D."/>
            <person name="Tripathy S."/>
        </authorList>
    </citation>
    <scope>NUCLEOTIDE SEQUENCE</scope>
    <source>
        <strain evidence="5">BDU141951</strain>
    </source>
</reference>
<dbReference type="InterPro" id="IPR023227">
    <property type="entry name" value="SAM_OH_AdoTrfase_C_sf"/>
</dbReference>
<comment type="similarity">
    <text evidence="2">Belongs to the SAM hydrolase / SAM-dependent halogenase family.</text>
</comment>